<keyword evidence="2" id="KW-1185">Reference proteome</keyword>
<dbReference type="EMBL" id="AAWL01000002">
    <property type="protein sequence ID" value="EAX48719.1"/>
    <property type="molecule type" value="Genomic_DNA"/>
</dbReference>
<dbReference type="Pfam" id="PF02620">
    <property type="entry name" value="YceD"/>
    <property type="match status" value="1"/>
</dbReference>
<dbReference type="InterPro" id="IPR003772">
    <property type="entry name" value="YceD"/>
</dbReference>
<protein>
    <recommendedName>
        <fullName evidence="3">DUF177 domain-containing protein</fullName>
    </recommendedName>
</protein>
<dbReference type="AlphaFoldDB" id="A1HN93"/>
<accession>A1HN93</accession>
<reference evidence="1 2" key="1">
    <citation type="submission" date="2007-01" db="EMBL/GenBank/DDBJ databases">
        <title>Annotation of the draft genome assembly of Thermosinus carboxydivorans Nor1.</title>
        <authorList>
            <consortium name="US DOE Joint Genome Institute (JGI-ORNL)"/>
            <person name="Larimer F."/>
            <person name="Land M."/>
            <person name="Hauser L."/>
        </authorList>
    </citation>
    <scope>NUCLEOTIDE SEQUENCE [LARGE SCALE GENOMIC DNA]</scope>
    <source>
        <strain evidence="1 2">Nor1</strain>
    </source>
</reference>
<reference evidence="1 2" key="2">
    <citation type="submission" date="2007-01" db="EMBL/GenBank/DDBJ databases">
        <title>Sequencing of the draft genome and assembly of Thermosinus carboxydivorans Nor1.</title>
        <authorList>
            <consortium name="US DOE Joint Genome Institute (JGI-PGF)"/>
            <person name="Copeland A."/>
            <person name="Lucas S."/>
            <person name="Lapidus A."/>
            <person name="Barry K."/>
            <person name="Glavina del Rio T."/>
            <person name="Dalin E."/>
            <person name="Tice H."/>
            <person name="Bruce D."/>
            <person name="Pitluck S."/>
            <person name="Richardson P."/>
        </authorList>
    </citation>
    <scope>NUCLEOTIDE SEQUENCE [LARGE SCALE GENOMIC DNA]</scope>
    <source>
        <strain evidence="1 2">Nor1</strain>
    </source>
</reference>
<dbReference type="Proteomes" id="UP000005139">
    <property type="component" value="Unassembled WGS sequence"/>
</dbReference>
<evidence type="ECO:0008006" key="3">
    <source>
        <dbReference type="Google" id="ProtNLM"/>
    </source>
</evidence>
<sequence length="168" mass="18595">MMKIDISQVKQEVGDRRSFRFVTSAPELGLAEGEFGWDGGDIIVEGEVANNGQFLEVTGSIKAKVRCECNRCLKSFTMAMEIPFTERYFTPGFLPDEDAASYEGNEIDVTGLLRENLLLAEPLKPLCSESCRGLCPVCGTDLNETECFCEKGSVDPRLAVLQQLLKKE</sequence>
<dbReference type="RefSeq" id="WP_007288490.1">
    <property type="nucleotide sequence ID" value="NZ_AAWL01000002.1"/>
</dbReference>
<dbReference type="eggNOG" id="COG1399">
    <property type="taxonomic scope" value="Bacteria"/>
</dbReference>
<name>A1HN93_9FIRM</name>
<comment type="caution">
    <text evidence="1">The sequence shown here is derived from an EMBL/GenBank/DDBJ whole genome shotgun (WGS) entry which is preliminary data.</text>
</comment>
<evidence type="ECO:0000313" key="2">
    <source>
        <dbReference type="Proteomes" id="UP000005139"/>
    </source>
</evidence>
<proteinExistence type="predicted"/>
<dbReference type="PANTHER" id="PTHR34374">
    <property type="entry name" value="LARGE RIBOSOMAL RNA SUBUNIT ACCUMULATION PROTEIN YCED HOMOLOG 1, CHLOROPLASTIC"/>
    <property type="match status" value="1"/>
</dbReference>
<gene>
    <name evidence="1" type="ORF">TcarDRAFT_2191</name>
</gene>
<dbReference type="PANTHER" id="PTHR34374:SF1">
    <property type="entry name" value="LARGE RIBOSOMAL RNA SUBUNIT ACCUMULATION PROTEIN YCED HOMOLOG 1, CHLOROPLASTIC"/>
    <property type="match status" value="1"/>
</dbReference>
<organism evidence="1 2">
    <name type="scientific">Thermosinus carboxydivorans Nor1</name>
    <dbReference type="NCBI Taxonomy" id="401526"/>
    <lineage>
        <taxon>Bacteria</taxon>
        <taxon>Bacillati</taxon>
        <taxon>Bacillota</taxon>
        <taxon>Negativicutes</taxon>
        <taxon>Selenomonadales</taxon>
        <taxon>Sporomusaceae</taxon>
        <taxon>Thermosinus</taxon>
    </lineage>
</organism>
<evidence type="ECO:0000313" key="1">
    <source>
        <dbReference type="EMBL" id="EAX48719.1"/>
    </source>
</evidence>